<dbReference type="SUPFAM" id="SSF50494">
    <property type="entry name" value="Trypsin-like serine proteases"/>
    <property type="match status" value="1"/>
</dbReference>
<keyword evidence="7" id="KW-1133">Transmembrane helix</keyword>
<dbReference type="PANTHER" id="PTHR24276:SF91">
    <property type="entry name" value="AT26814P-RELATED"/>
    <property type="match status" value="1"/>
</dbReference>
<dbReference type="InterPro" id="IPR033116">
    <property type="entry name" value="TRYPSIN_SER"/>
</dbReference>
<evidence type="ECO:0000313" key="9">
    <source>
        <dbReference type="EMBL" id="JAG83951.1"/>
    </source>
</evidence>
<protein>
    <submittedName>
        <fullName evidence="9">HYPB_1 protein</fullName>
    </submittedName>
</protein>
<evidence type="ECO:0000256" key="2">
    <source>
        <dbReference type="ARBA" id="ARBA00022670"/>
    </source>
</evidence>
<keyword evidence="7" id="KW-0812">Transmembrane</keyword>
<dbReference type="PROSITE" id="PS00135">
    <property type="entry name" value="TRYPSIN_SER"/>
    <property type="match status" value="1"/>
</dbReference>
<dbReference type="InterPro" id="IPR018114">
    <property type="entry name" value="TRYPSIN_HIS"/>
</dbReference>
<evidence type="ECO:0000256" key="7">
    <source>
        <dbReference type="SAM" id="Phobius"/>
    </source>
</evidence>
<gene>
    <name evidence="9" type="primary">HYPB_1</name>
    <name evidence="9" type="ORF">g.6786</name>
</gene>
<sequence>AMRRDSFIYYHLIYSKMYSALYIVLLVPSIFMGTNAHILSRQRRIVGGESAIPGEFPYFASLRDIFGHFCGGTIISPKHVLTAAHCVSKSGPSRFHVASGLTWRDDSNAIISEVRTFQIHPNYEAYTPSRGLRNDVAVITLRNKLRLDGIRLRAMRLPTKDYVDRSTGIAIGLGKINSFWDDDFSRVPNQIQKLHLIIDDDVCLKFVTQPWRDVLCGVHRGATICGGDSGSPLIVGDFVAGIASASDCKIGAEAVYVNVFHYKNFIEKVMSTIN</sequence>
<evidence type="ECO:0000259" key="8">
    <source>
        <dbReference type="PROSITE" id="PS50240"/>
    </source>
</evidence>
<keyword evidence="5" id="KW-1015">Disulfide bond</keyword>
<evidence type="ECO:0000256" key="6">
    <source>
        <dbReference type="RuleBase" id="RU363034"/>
    </source>
</evidence>
<dbReference type="GO" id="GO:0004252">
    <property type="term" value="F:serine-type endopeptidase activity"/>
    <property type="evidence" value="ECO:0007669"/>
    <property type="project" value="InterPro"/>
</dbReference>
<dbReference type="CDD" id="cd00190">
    <property type="entry name" value="Tryp_SPc"/>
    <property type="match status" value="1"/>
</dbReference>
<dbReference type="AlphaFoldDB" id="A0A0C9RC72"/>
<evidence type="ECO:0000256" key="5">
    <source>
        <dbReference type="ARBA" id="ARBA00023157"/>
    </source>
</evidence>
<evidence type="ECO:0000256" key="4">
    <source>
        <dbReference type="ARBA" id="ARBA00022825"/>
    </source>
</evidence>
<dbReference type="PROSITE" id="PS00134">
    <property type="entry name" value="TRYPSIN_HIS"/>
    <property type="match status" value="1"/>
</dbReference>
<feature type="non-terminal residue" evidence="9">
    <location>
        <position position="1"/>
    </location>
</feature>
<dbReference type="InterPro" id="IPR001314">
    <property type="entry name" value="Peptidase_S1A"/>
</dbReference>
<proteinExistence type="inferred from homology"/>
<dbReference type="PROSITE" id="PS50240">
    <property type="entry name" value="TRYPSIN_DOM"/>
    <property type="match status" value="1"/>
</dbReference>
<evidence type="ECO:0000256" key="3">
    <source>
        <dbReference type="ARBA" id="ARBA00022801"/>
    </source>
</evidence>
<dbReference type="GO" id="GO:0006508">
    <property type="term" value="P:proteolysis"/>
    <property type="evidence" value="ECO:0007669"/>
    <property type="project" value="UniProtKB-KW"/>
</dbReference>
<dbReference type="InterPro" id="IPR009003">
    <property type="entry name" value="Peptidase_S1_PA"/>
</dbReference>
<evidence type="ECO:0000256" key="1">
    <source>
        <dbReference type="ARBA" id="ARBA00007664"/>
    </source>
</evidence>
<organism evidence="9">
    <name type="scientific">Fopius arisanus</name>
    <dbReference type="NCBI Taxonomy" id="64838"/>
    <lineage>
        <taxon>Eukaryota</taxon>
        <taxon>Metazoa</taxon>
        <taxon>Ecdysozoa</taxon>
        <taxon>Arthropoda</taxon>
        <taxon>Hexapoda</taxon>
        <taxon>Insecta</taxon>
        <taxon>Pterygota</taxon>
        <taxon>Neoptera</taxon>
        <taxon>Endopterygota</taxon>
        <taxon>Hymenoptera</taxon>
        <taxon>Apocrita</taxon>
        <taxon>Ichneumonoidea</taxon>
        <taxon>Braconidae</taxon>
        <taxon>Opiinae</taxon>
        <taxon>Fopius</taxon>
    </lineage>
</organism>
<comment type="similarity">
    <text evidence="1">Belongs to the peptidase S1 family.</text>
</comment>
<dbReference type="FunFam" id="2.40.10.10:FF:000068">
    <property type="entry name" value="transmembrane protease serine 2"/>
    <property type="match status" value="1"/>
</dbReference>
<dbReference type="InterPro" id="IPR001254">
    <property type="entry name" value="Trypsin_dom"/>
</dbReference>
<dbReference type="InterPro" id="IPR050430">
    <property type="entry name" value="Peptidase_S1"/>
</dbReference>
<keyword evidence="3 6" id="KW-0378">Hydrolase</keyword>
<name>A0A0C9RC72_9HYME</name>
<reference evidence="9" key="1">
    <citation type="submission" date="2015-01" db="EMBL/GenBank/DDBJ databases">
        <title>Transcriptome Assembly of Fopius arisanus.</title>
        <authorList>
            <person name="Geib S."/>
        </authorList>
    </citation>
    <scope>NUCLEOTIDE SEQUENCE</scope>
</reference>
<dbReference type="Pfam" id="PF00089">
    <property type="entry name" value="Trypsin"/>
    <property type="match status" value="1"/>
</dbReference>
<feature type="transmembrane region" description="Helical" evidence="7">
    <location>
        <begin position="20"/>
        <end position="39"/>
    </location>
</feature>
<keyword evidence="4 6" id="KW-0720">Serine protease</keyword>
<dbReference type="EMBL" id="GBYB01014184">
    <property type="protein sequence ID" value="JAG83951.1"/>
    <property type="molecule type" value="Transcribed_RNA"/>
</dbReference>
<dbReference type="InterPro" id="IPR043504">
    <property type="entry name" value="Peptidase_S1_PA_chymotrypsin"/>
</dbReference>
<dbReference type="PRINTS" id="PR00722">
    <property type="entry name" value="CHYMOTRYPSIN"/>
</dbReference>
<dbReference type="Gene3D" id="2.40.10.10">
    <property type="entry name" value="Trypsin-like serine proteases"/>
    <property type="match status" value="1"/>
</dbReference>
<feature type="domain" description="Peptidase S1" evidence="8">
    <location>
        <begin position="45"/>
        <end position="271"/>
    </location>
</feature>
<dbReference type="PANTHER" id="PTHR24276">
    <property type="entry name" value="POLYSERASE-RELATED"/>
    <property type="match status" value="1"/>
</dbReference>
<dbReference type="SMART" id="SM00020">
    <property type="entry name" value="Tryp_SPc"/>
    <property type="match status" value="1"/>
</dbReference>
<accession>A0A0C9RC72</accession>
<keyword evidence="2 6" id="KW-0645">Protease</keyword>
<keyword evidence="7" id="KW-0472">Membrane</keyword>